<dbReference type="AlphaFoldDB" id="A0A919W9R7"/>
<protein>
    <submittedName>
        <fullName evidence="1">Uncharacterized protein</fullName>
    </submittedName>
</protein>
<reference evidence="1 2" key="1">
    <citation type="submission" date="2021-03" db="EMBL/GenBank/DDBJ databases">
        <title>Whole genome shotgun sequence of Actinoplanes toevensis NBRC 105298.</title>
        <authorList>
            <person name="Komaki H."/>
            <person name="Tamura T."/>
        </authorList>
    </citation>
    <scope>NUCLEOTIDE SEQUENCE [LARGE SCALE GENOMIC DNA]</scope>
    <source>
        <strain evidence="1 2">NBRC 105298</strain>
    </source>
</reference>
<keyword evidence="2" id="KW-1185">Reference proteome</keyword>
<evidence type="ECO:0000313" key="1">
    <source>
        <dbReference type="EMBL" id="GIM96228.1"/>
    </source>
</evidence>
<dbReference type="Proteomes" id="UP000677082">
    <property type="component" value="Unassembled WGS sequence"/>
</dbReference>
<evidence type="ECO:0000313" key="2">
    <source>
        <dbReference type="Proteomes" id="UP000677082"/>
    </source>
</evidence>
<organism evidence="1 2">
    <name type="scientific">Paractinoplanes toevensis</name>
    <dbReference type="NCBI Taxonomy" id="571911"/>
    <lineage>
        <taxon>Bacteria</taxon>
        <taxon>Bacillati</taxon>
        <taxon>Actinomycetota</taxon>
        <taxon>Actinomycetes</taxon>
        <taxon>Micromonosporales</taxon>
        <taxon>Micromonosporaceae</taxon>
        <taxon>Paractinoplanes</taxon>
    </lineage>
</organism>
<accession>A0A919W9R7</accession>
<gene>
    <name evidence="1" type="ORF">Ato02nite_080210</name>
</gene>
<dbReference type="EMBL" id="BOQN01000111">
    <property type="protein sequence ID" value="GIM96228.1"/>
    <property type="molecule type" value="Genomic_DNA"/>
</dbReference>
<proteinExistence type="predicted"/>
<sequence length="101" mass="11025">MGRPAEKPARLLTCVRCTHDFVGTARQRTAGAATDGPLKWGKCGFTLPCLVHQRLRSLKDLTLPDDASGKLLDELERLLLYPGVSDLLVQESGRDVVPGRV</sequence>
<name>A0A919W9R7_9ACTN</name>
<comment type="caution">
    <text evidence="1">The sequence shown here is derived from an EMBL/GenBank/DDBJ whole genome shotgun (WGS) entry which is preliminary data.</text>
</comment>